<evidence type="ECO:0000256" key="10">
    <source>
        <dbReference type="ARBA" id="ARBA00023242"/>
    </source>
</evidence>
<organism evidence="14 15">
    <name type="scientific">Plutella xylostella</name>
    <name type="common">Diamondback moth</name>
    <name type="synonym">Plutella maculipennis</name>
    <dbReference type="NCBI Taxonomy" id="51655"/>
    <lineage>
        <taxon>Eukaryota</taxon>
        <taxon>Metazoa</taxon>
        <taxon>Ecdysozoa</taxon>
        <taxon>Arthropoda</taxon>
        <taxon>Hexapoda</taxon>
        <taxon>Insecta</taxon>
        <taxon>Pterygota</taxon>
        <taxon>Neoptera</taxon>
        <taxon>Endopterygota</taxon>
        <taxon>Lepidoptera</taxon>
        <taxon>Glossata</taxon>
        <taxon>Ditrysia</taxon>
        <taxon>Yponomeutoidea</taxon>
        <taxon>Plutellidae</taxon>
        <taxon>Plutella</taxon>
    </lineage>
</organism>
<keyword evidence="4" id="KW-0677">Repeat</keyword>
<keyword evidence="8" id="KW-0238">DNA-binding</keyword>
<evidence type="ECO:0000256" key="3">
    <source>
        <dbReference type="ARBA" id="ARBA00022723"/>
    </source>
</evidence>
<keyword evidence="6" id="KW-0862">Zinc</keyword>
<protein>
    <recommendedName>
        <fullName evidence="13">C2H2-type domain-containing protein</fullName>
    </recommendedName>
</protein>
<comment type="similarity">
    <text evidence="2">Belongs to the krueppel C2H2-type zinc-finger protein family.</text>
</comment>
<evidence type="ECO:0000313" key="15">
    <source>
        <dbReference type="Proteomes" id="UP000823941"/>
    </source>
</evidence>
<evidence type="ECO:0000313" key="14">
    <source>
        <dbReference type="EMBL" id="KAG7299294.1"/>
    </source>
</evidence>
<comment type="caution">
    <text evidence="14">The sequence shown here is derived from an EMBL/GenBank/DDBJ whole genome shotgun (WGS) entry which is preliminary data.</text>
</comment>
<evidence type="ECO:0000256" key="4">
    <source>
        <dbReference type="ARBA" id="ARBA00022737"/>
    </source>
</evidence>
<evidence type="ECO:0000256" key="1">
    <source>
        <dbReference type="ARBA" id="ARBA00004123"/>
    </source>
</evidence>
<dbReference type="PROSITE" id="PS00028">
    <property type="entry name" value="ZINC_FINGER_C2H2_1"/>
    <property type="match status" value="2"/>
</dbReference>
<gene>
    <name evidence="14" type="ORF">JYU34_016214</name>
</gene>
<accession>A0ABQ7Q245</accession>
<dbReference type="SUPFAM" id="SSF57667">
    <property type="entry name" value="beta-beta-alpha zinc fingers"/>
    <property type="match status" value="1"/>
</dbReference>
<feature type="compositionally biased region" description="Gly residues" evidence="12">
    <location>
        <begin position="256"/>
        <end position="267"/>
    </location>
</feature>
<reference evidence="14 15" key="1">
    <citation type="submission" date="2021-06" db="EMBL/GenBank/DDBJ databases">
        <title>A haploid diamondback moth (Plutella xylostella L.) genome assembly resolves 31 chromosomes and identifies a diamide resistance mutation.</title>
        <authorList>
            <person name="Ward C.M."/>
            <person name="Perry K.D."/>
            <person name="Baker G."/>
            <person name="Powis K."/>
            <person name="Heckel D.G."/>
            <person name="Baxter S.W."/>
        </authorList>
    </citation>
    <scope>NUCLEOTIDE SEQUENCE [LARGE SCALE GENOMIC DNA]</scope>
    <source>
        <strain evidence="14 15">LV</strain>
        <tissue evidence="14">Single pupa</tissue>
    </source>
</reference>
<evidence type="ECO:0000256" key="8">
    <source>
        <dbReference type="ARBA" id="ARBA00023125"/>
    </source>
</evidence>
<dbReference type="SMART" id="SM00355">
    <property type="entry name" value="ZnF_C2H2"/>
    <property type="match status" value="3"/>
</dbReference>
<feature type="compositionally biased region" description="Basic and acidic residues" evidence="12">
    <location>
        <begin position="302"/>
        <end position="311"/>
    </location>
</feature>
<keyword evidence="10" id="KW-0539">Nucleus</keyword>
<sequence>MSLVVSAGAVRGGASSRPLSSRDLRRLVCHHAAVPQVVYVEVDAQGWLPAAAATARLAPHRPGGNLSLERAGAGAAGAGAGAAWRVVCAGAAPLVELRLWFAEDVLADVQFPFLTPFNIRGKNSYVCHECGEKFEEPNPLKVHLFLSCKPYSAELFWDTFLARAERPPAPPASPAPPPGLGARAEALAAWWARAAPGAPGRHRCLYCGRAYSRAYGLKIHVRTHTGYKPLKCPHCARRFGDPSNLNKHVRLHASRGPGGGAGGGGGARLHSLRAGARAAPRPAAPRPRRARRLHRRHGTVRTHTEEQHFGPKEISVQY</sequence>
<evidence type="ECO:0000256" key="7">
    <source>
        <dbReference type="ARBA" id="ARBA00023015"/>
    </source>
</evidence>
<dbReference type="InterPro" id="IPR036236">
    <property type="entry name" value="Znf_C2H2_sf"/>
</dbReference>
<feature type="domain" description="C2H2-type" evidence="13">
    <location>
        <begin position="125"/>
        <end position="143"/>
    </location>
</feature>
<feature type="region of interest" description="Disordered" evidence="12">
    <location>
        <begin position="253"/>
        <end position="318"/>
    </location>
</feature>
<dbReference type="InterPro" id="IPR013087">
    <property type="entry name" value="Znf_C2H2_type"/>
</dbReference>
<feature type="compositionally biased region" description="Basic residues" evidence="12">
    <location>
        <begin position="286"/>
        <end position="300"/>
    </location>
</feature>
<dbReference type="InterPro" id="IPR051967">
    <property type="entry name" value="Krueppel_C2H2-ZF"/>
</dbReference>
<proteinExistence type="inferred from homology"/>
<keyword evidence="7" id="KW-0805">Transcription regulation</keyword>
<evidence type="ECO:0000259" key="13">
    <source>
        <dbReference type="PROSITE" id="PS50157"/>
    </source>
</evidence>
<dbReference type="Pfam" id="PF00096">
    <property type="entry name" value="zf-C2H2"/>
    <property type="match status" value="2"/>
</dbReference>
<dbReference type="EMBL" id="JAHIBW010000022">
    <property type="protein sequence ID" value="KAG7299294.1"/>
    <property type="molecule type" value="Genomic_DNA"/>
</dbReference>
<dbReference type="Gene3D" id="3.30.160.60">
    <property type="entry name" value="Classic Zinc Finger"/>
    <property type="match status" value="2"/>
</dbReference>
<evidence type="ECO:0000256" key="5">
    <source>
        <dbReference type="ARBA" id="ARBA00022771"/>
    </source>
</evidence>
<comment type="subcellular location">
    <subcellularLocation>
        <location evidence="1">Nucleus</location>
    </subcellularLocation>
</comment>
<keyword evidence="15" id="KW-1185">Reference proteome</keyword>
<evidence type="ECO:0000256" key="6">
    <source>
        <dbReference type="ARBA" id="ARBA00022833"/>
    </source>
</evidence>
<dbReference type="Proteomes" id="UP000823941">
    <property type="component" value="Chromosome 22"/>
</dbReference>
<dbReference type="PANTHER" id="PTHR45925">
    <property type="entry name" value="ZINC FINGER PROTEIN"/>
    <property type="match status" value="1"/>
</dbReference>
<feature type="compositionally biased region" description="Low complexity" evidence="12">
    <location>
        <begin position="268"/>
        <end position="281"/>
    </location>
</feature>
<evidence type="ECO:0000256" key="12">
    <source>
        <dbReference type="SAM" id="MobiDB-lite"/>
    </source>
</evidence>
<evidence type="ECO:0000256" key="11">
    <source>
        <dbReference type="PROSITE-ProRule" id="PRU00042"/>
    </source>
</evidence>
<keyword evidence="3" id="KW-0479">Metal-binding</keyword>
<dbReference type="PROSITE" id="PS50157">
    <property type="entry name" value="ZINC_FINGER_C2H2_2"/>
    <property type="match status" value="3"/>
</dbReference>
<evidence type="ECO:0000256" key="9">
    <source>
        <dbReference type="ARBA" id="ARBA00023163"/>
    </source>
</evidence>
<keyword evidence="5 11" id="KW-0863">Zinc-finger</keyword>
<name>A0ABQ7Q245_PLUXY</name>
<feature type="domain" description="C2H2-type" evidence="13">
    <location>
        <begin position="230"/>
        <end position="257"/>
    </location>
</feature>
<feature type="domain" description="C2H2-type" evidence="13">
    <location>
        <begin position="202"/>
        <end position="229"/>
    </location>
</feature>
<evidence type="ECO:0000256" key="2">
    <source>
        <dbReference type="ARBA" id="ARBA00006991"/>
    </source>
</evidence>
<keyword evidence="9" id="KW-0804">Transcription</keyword>